<gene>
    <name evidence="3" type="ORF">RM425_16510</name>
</gene>
<dbReference type="InterPro" id="IPR011576">
    <property type="entry name" value="Pyridox_Oxase_N"/>
</dbReference>
<comment type="caution">
    <text evidence="3">The sequence shown here is derived from an EMBL/GenBank/DDBJ whole genome shotgun (WGS) entry which is preliminary data.</text>
</comment>
<dbReference type="SUPFAM" id="SSF50475">
    <property type="entry name" value="FMN-binding split barrel"/>
    <property type="match status" value="1"/>
</dbReference>
<reference evidence="4" key="1">
    <citation type="submission" date="2023-07" db="EMBL/GenBank/DDBJ databases">
        <title>30 novel species of actinomycetes from the DSMZ collection.</title>
        <authorList>
            <person name="Nouioui I."/>
        </authorList>
    </citation>
    <scope>NUCLEOTIDE SEQUENCE [LARGE SCALE GENOMIC DNA]</scope>
    <source>
        <strain evidence="4">DSM 46792</strain>
    </source>
</reference>
<evidence type="ECO:0000313" key="3">
    <source>
        <dbReference type="EMBL" id="MDT0277503.1"/>
    </source>
</evidence>
<dbReference type="Gene3D" id="2.30.110.10">
    <property type="entry name" value="Electron Transport, Fmn-binding Protein, Chain A"/>
    <property type="match status" value="1"/>
</dbReference>
<dbReference type="PANTHER" id="PTHR42815:SF2">
    <property type="entry name" value="FAD-BINDING, PUTATIVE (AFU_ORTHOLOGUE AFUA_6G07600)-RELATED"/>
    <property type="match status" value="1"/>
</dbReference>
<dbReference type="Proteomes" id="UP001183222">
    <property type="component" value="Unassembled WGS sequence"/>
</dbReference>
<accession>A0ABU2KBE9</accession>
<dbReference type="EMBL" id="JAVREI010000013">
    <property type="protein sequence ID" value="MDT0277503.1"/>
    <property type="molecule type" value="Genomic_DNA"/>
</dbReference>
<dbReference type="PANTHER" id="PTHR42815">
    <property type="entry name" value="FAD-BINDING, PUTATIVE (AFU_ORTHOLOGUE AFUA_6G07600)-RELATED"/>
    <property type="match status" value="1"/>
</dbReference>
<name>A0ABU2KBE9_9ACTN</name>
<feature type="domain" description="Pyridoxamine 5'-phosphate oxidase N-terminal" evidence="2">
    <location>
        <begin position="59"/>
        <end position="180"/>
    </location>
</feature>
<keyword evidence="4" id="KW-1185">Reference proteome</keyword>
<dbReference type="RefSeq" id="WP_311346309.1">
    <property type="nucleotide sequence ID" value="NZ_JAVREI010000013.1"/>
</dbReference>
<dbReference type="Pfam" id="PF01243">
    <property type="entry name" value="PNPOx_N"/>
    <property type="match status" value="1"/>
</dbReference>
<organism evidence="3 4">
    <name type="scientific">Blastococcus goldschmidtiae</name>
    <dbReference type="NCBI Taxonomy" id="3075546"/>
    <lineage>
        <taxon>Bacteria</taxon>
        <taxon>Bacillati</taxon>
        <taxon>Actinomycetota</taxon>
        <taxon>Actinomycetes</taxon>
        <taxon>Geodermatophilales</taxon>
        <taxon>Geodermatophilaceae</taxon>
        <taxon>Blastococcus</taxon>
    </lineage>
</organism>
<dbReference type="NCBIfam" id="TIGR04025">
    <property type="entry name" value="PPOX_FMN_DR2398"/>
    <property type="match status" value="1"/>
</dbReference>
<dbReference type="InterPro" id="IPR012349">
    <property type="entry name" value="Split_barrel_FMN-bd"/>
</dbReference>
<proteinExistence type="predicted"/>
<feature type="region of interest" description="Disordered" evidence="1">
    <location>
        <begin position="1"/>
        <end position="36"/>
    </location>
</feature>
<evidence type="ECO:0000259" key="2">
    <source>
        <dbReference type="Pfam" id="PF01243"/>
    </source>
</evidence>
<dbReference type="InterPro" id="IPR024029">
    <property type="entry name" value="Pyridox_Oxase_FMN-dep"/>
</dbReference>
<evidence type="ECO:0000256" key="1">
    <source>
        <dbReference type="SAM" id="MobiDB-lite"/>
    </source>
</evidence>
<evidence type="ECO:0000313" key="4">
    <source>
        <dbReference type="Proteomes" id="UP001183222"/>
    </source>
</evidence>
<sequence>MDPVAAPALPHPDPGLSHLDPGLPMSDPARPVADPAGRDVVAGYRAPGGLVLDKVIDHLDAHCREFIAHSPFATLATADAEGWPEISPRGGDRGFVHVLDDHRLALPDRPGNNRVDSLRNLTANPRAALMFFVPGVDQTLRVYGATSLLRPEELDLDLTEFGRAPLSVLVLQVRKAFFQCPKSVMRSGLWDPAQRLEPGTLTPFGRVIKDHCALESDLPDDATIWADLAQEL</sequence>
<protein>
    <submittedName>
        <fullName evidence="3">Pyridoxamine 5'-phosphate oxidase family protein</fullName>
    </submittedName>
</protein>